<dbReference type="Gene3D" id="3.40.50.150">
    <property type="entry name" value="Vaccinia Virus protein VP39"/>
    <property type="match status" value="1"/>
</dbReference>
<dbReference type="InterPro" id="IPR029063">
    <property type="entry name" value="SAM-dependent_MTases_sf"/>
</dbReference>
<dbReference type="Pfam" id="PF03692">
    <property type="entry name" value="CxxCxxCC"/>
    <property type="match status" value="1"/>
</dbReference>
<dbReference type="InterPro" id="IPR005358">
    <property type="entry name" value="Puta_zinc/iron-chelating_dom"/>
</dbReference>
<reference evidence="1" key="1">
    <citation type="submission" date="2021-02" db="EMBL/GenBank/DDBJ databases">
        <authorList>
            <person name="Dougan E. K."/>
            <person name="Rhodes N."/>
            <person name="Thang M."/>
            <person name="Chan C."/>
        </authorList>
    </citation>
    <scope>NUCLEOTIDE SEQUENCE</scope>
</reference>
<dbReference type="PANTHER" id="PTHR35866">
    <property type="entry name" value="PUTATIVE-RELATED"/>
    <property type="match status" value="1"/>
</dbReference>
<sequence length="545" mass="58771">MWWKDGLRFGCTACGRCCTRRLPAASSPLAEKEIRSMARVIGVSSTRFKAEYTELLPSETDPVRRLGVDESGKCRLLTSSGKCSVYKARPAGCQTYPFWPENVASPYEWAREAMMCEGIGSPWAQTLAESADKPAPPEVGTEEIEINLLIEELRRAGTLSEQNWTYPEAAEHLESLRESGMDELALEPWPVPRRALYHEGGLVVLETTEVGNFGAEERDEKLKPTTEHQASNVVGEQGVVDFKEDLSWVTRSLHFESSIGVVQTEVRYHPEEQRFDHSCLGFGVHQSFLQLLREASLSLKLPSAHSETTVAVLGGGGGALPMALHHVSARDHATHGPLAAICKIVVVEKDQHVADLAYRFFGFQDSAEFQSPALPRIELRVEDALAFFAPEGDPGQSESQEEETQQPKDSIAAVFVDIAGAALPESSSSDAGLMLTPPPAFLSGSFVKAALSAVLPLHGVVAWNVLVSSVNESAALESAADAIAAAIGDDLTSSGRISVSVLGPMRRTGGCSQWLLIASAGARNLLGSLPIEPAASRDPSKIDTE</sequence>
<organism evidence="1 3">
    <name type="scientific">Polarella glacialis</name>
    <name type="common">Dinoflagellate</name>
    <dbReference type="NCBI Taxonomy" id="89957"/>
    <lineage>
        <taxon>Eukaryota</taxon>
        <taxon>Sar</taxon>
        <taxon>Alveolata</taxon>
        <taxon>Dinophyceae</taxon>
        <taxon>Suessiales</taxon>
        <taxon>Suessiaceae</taxon>
        <taxon>Polarella</taxon>
    </lineage>
</organism>
<evidence type="ECO:0000313" key="3">
    <source>
        <dbReference type="Proteomes" id="UP000654075"/>
    </source>
</evidence>
<evidence type="ECO:0000313" key="1">
    <source>
        <dbReference type="EMBL" id="CAE8610714.1"/>
    </source>
</evidence>
<name>A0A813FFQ9_POLGL</name>
<dbReference type="Proteomes" id="UP000654075">
    <property type="component" value="Unassembled WGS sequence"/>
</dbReference>
<dbReference type="PANTHER" id="PTHR35866:SF1">
    <property type="entry name" value="YKGJ FAMILY CYSTEINE CLUSTER PROTEIN"/>
    <property type="match status" value="1"/>
</dbReference>
<dbReference type="OrthoDB" id="411785at2759"/>
<keyword evidence="3" id="KW-1185">Reference proteome</keyword>
<proteinExistence type="predicted"/>
<accession>A0A813FFQ9</accession>
<dbReference type="EMBL" id="CAJNNW010037628">
    <property type="protein sequence ID" value="CAE8743319.1"/>
    <property type="molecule type" value="Genomic_DNA"/>
</dbReference>
<dbReference type="Proteomes" id="UP000626109">
    <property type="component" value="Unassembled WGS sequence"/>
</dbReference>
<evidence type="ECO:0000313" key="2">
    <source>
        <dbReference type="EMBL" id="CAE8743319.1"/>
    </source>
</evidence>
<comment type="caution">
    <text evidence="1">The sequence shown here is derived from an EMBL/GenBank/DDBJ whole genome shotgun (WGS) entry which is preliminary data.</text>
</comment>
<dbReference type="EMBL" id="CAJNNV010024822">
    <property type="protein sequence ID" value="CAE8610714.1"/>
    <property type="molecule type" value="Genomic_DNA"/>
</dbReference>
<protein>
    <submittedName>
        <fullName evidence="1">Uncharacterized protein</fullName>
    </submittedName>
</protein>
<gene>
    <name evidence="1" type="ORF">PGLA1383_LOCUS28526</name>
    <name evidence="2" type="ORF">PGLA2088_LOCUS51337</name>
</gene>
<dbReference type="SUPFAM" id="SSF53335">
    <property type="entry name" value="S-adenosyl-L-methionine-dependent methyltransferases"/>
    <property type="match status" value="1"/>
</dbReference>
<dbReference type="AlphaFoldDB" id="A0A813FFQ9"/>